<dbReference type="PRINTS" id="PR00420">
    <property type="entry name" value="RNGMNOXGNASE"/>
</dbReference>
<keyword evidence="7" id="KW-1185">Reference proteome</keyword>
<reference evidence="6 7" key="1">
    <citation type="journal article" date="2019" name="Nat. Ecol. Evol.">
        <title>Megaphylogeny resolves global patterns of mushroom evolution.</title>
        <authorList>
            <person name="Varga T."/>
            <person name="Krizsan K."/>
            <person name="Foldi C."/>
            <person name="Dima B."/>
            <person name="Sanchez-Garcia M."/>
            <person name="Sanchez-Ramirez S."/>
            <person name="Szollosi G.J."/>
            <person name="Szarkandi J.G."/>
            <person name="Papp V."/>
            <person name="Albert L."/>
            <person name="Andreopoulos W."/>
            <person name="Angelini C."/>
            <person name="Antonin V."/>
            <person name="Barry K.W."/>
            <person name="Bougher N.L."/>
            <person name="Buchanan P."/>
            <person name="Buyck B."/>
            <person name="Bense V."/>
            <person name="Catcheside P."/>
            <person name="Chovatia M."/>
            <person name="Cooper J."/>
            <person name="Damon W."/>
            <person name="Desjardin D."/>
            <person name="Finy P."/>
            <person name="Geml J."/>
            <person name="Haridas S."/>
            <person name="Hughes K."/>
            <person name="Justo A."/>
            <person name="Karasinski D."/>
            <person name="Kautmanova I."/>
            <person name="Kiss B."/>
            <person name="Kocsube S."/>
            <person name="Kotiranta H."/>
            <person name="LaButti K.M."/>
            <person name="Lechner B.E."/>
            <person name="Liimatainen K."/>
            <person name="Lipzen A."/>
            <person name="Lukacs Z."/>
            <person name="Mihaltcheva S."/>
            <person name="Morgado L.N."/>
            <person name="Niskanen T."/>
            <person name="Noordeloos M.E."/>
            <person name="Ohm R.A."/>
            <person name="Ortiz-Santana B."/>
            <person name="Ovrebo C."/>
            <person name="Racz N."/>
            <person name="Riley R."/>
            <person name="Savchenko A."/>
            <person name="Shiryaev A."/>
            <person name="Soop K."/>
            <person name="Spirin V."/>
            <person name="Szebenyi C."/>
            <person name="Tomsovsky M."/>
            <person name="Tulloss R.E."/>
            <person name="Uehling J."/>
            <person name="Grigoriev I.V."/>
            <person name="Vagvolgyi C."/>
            <person name="Papp T."/>
            <person name="Martin F.M."/>
            <person name="Miettinen O."/>
            <person name="Hibbett D.S."/>
            <person name="Nagy L.G."/>
        </authorList>
    </citation>
    <scope>NUCLEOTIDE SEQUENCE [LARGE SCALE GENOMIC DNA]</scope>
    <source>
        <strain evidence="6 7">OMC1185</strain>
    </source>
</reference>
<organism evidence="6 7">
    <name type="scientific">Heliocybe sulcata</name>
    <dbReference type="NCBI Taxonomy" id="5364"/>
    <lineage>
        <taxon>Eukaryota</taxon>
        <taxon>Fungi</taxon>
        <taxon>Dikarya</taxon>
        <taxon>Basidiomycota</taxon>
        <taxon>Agaricomycotina</taxon>
        <taxon>Agaricomycetes</taxon>
        <taxon>Gloeophyllales</taxon>
        <taxon>Gloeophyllaceae</taxon>
        <taxon>Heliocybe</taxon>
    </lineage>
</organism>
<dbReference type="PANTHER" id="PTHR47178:SF1">
    <property type="entry name" value="FAD-BINDING DOMAIN-CONTAINING PROTEIN-RELATED"/>
    <property type="match status" value="1"/>
</dbReference>
<dbReference type="CDD" id="cd01427">
    <property type="entry name" value="HAD_like"/>
    <property type="match status" value="1"/>
</dbReference>
<dbReference type="OrthoDB" id="655030at2759"/>
<evidence type="ECO:0000256" key="2">
    <source>
        <dbReference type="ARBA" id="ARBA00022827"/>
    </source>
</evidence>
<dbReference type="SUPFAM" id="SSF51905">
    <property type="entry name" value="FAD/NAD(P)-binding domain"/>
    <property type="match status" value="1"/>
</dbReference>
<dbReference type="InterPro" id="IPR002938">
    <property type="entry name" value="FAD-bd"/>
</dbReference>
<dbReference type="Gene3D" id="3.50.50.60">
    <property type="entry name" value="FAD/NAD(P)-binding domain"/>
    <property type="match status" value="1"/>
</dbReference>
<name>A0A5C3MKW4_9AGAM</name>
<dbReference type="GO" id="GO:0071949">
    <property type="term" value="F:FAD binding"/>
    <property type="evidence" value="ECO:0007669"/>
    <property type="project" value="InterPro"/>
</dbReference>
<dbReference type="PANTHER" id="PTHR47178">
    <property type="entry name" value="MONOOXYGENASE, FAD-BINDING"/>
    <property type="match status" value="1"/>
</dbReference>
<gene>
    <name evidence="6" type="ORF">OE88DRAFT_1740352</name>
</gene>
<evidence type="ECO:0000256" key="4">
    <source>
        <dbReference type="ARBA" id="ARBA00023033"/>
    </source>
</evidence>
<evidence type="ECO:0000259" key="5">
    <source>
        <dbReference type="Pfam" id="PF01494"/>
    </source>
</evidence>
<keyword evidence="2" id="KW-0274">FAD</keyword>
<keyword evidence="1" id="KW-0285">Flavoprotein</keyword>
<keyword evidence="4" id="KW-0503">Monooxygenase</keyword>
<evidence type="ECO:0000313" key="7">
    <source>
        <dbReference type="Proteomes" id="UP000305948"/>
    </source>
</evidence>
<evidence type="ECO:0000256" key="1">
    <source>
        <dbReference type="ARBA" id="ARBA00022630"/>
    </source>
</evidence>
<dbReference type="EMBL" id="ML213545">
    <property type="protein sequence ID" value="TFK45363.1"/>
    <property type="molecule type" value="Genomic_DNA"/>
</dbReference>
<evidence type="ECO:0000313" key="6">
    <source>
        <dbReference type="EMBL" id="TFK45363.1"/>
    </source>
</evidence>
<sequence>MSEEQESILRAHGIKAIFSDGSSHEGALLVGLDGAHSAVRATLCPAHPKPDPLPVHLLGLELTLTRAQIAPLIAMDPVVMLGDSPFGICGFFAVLASPEVTAPPEGAPGVPEGNDARIALLRERLSHMWREMRDAVEGSITPETTINTLTIADWVVPDEGWDNLGGRVTLAGDAAHTMTMFRGEGFNNAVLDVANLVSTISEIYSTPTVDEDKRAALITEYDAELCDRSPRVVIASRQQCFMIHDWEKYEAWTKASQWGAPHQKV</sequence>
<evidence type="ECO:0000256" key="3">
    <source>
        <dbReference type="ARBA" id="ARBA00023002"/>
    </source>
</evidence>
<feature type="domain" description="FAD-binding" evidence="5">
    <location>
        <begin position="166"/>
        <end position="205"/>
    </location>
</feature>
<keyword evidence="3" id="KW-0560">Oxidoreductase</keyword>
<dbReference type="Proteomes" id="UP000305948">
    <property type="component" value="Unassembled WGS sequence"/>
</dbReference>
<dbReference type="AlphaFoldDB" id="A0A5C3MKW4"/>
<dbReference type="InterPro" id="IPR036188">
    <property type="entry name" value="FAD/NAD-bd_sf"/>
</dbReference>
<proteinExistence type="predicted"/>
<dbReference type="GO" id="GO:0004497">
    <property type="term" value="F:monooxygenase activity"/>
    <property type="evidence" value="ECO:0007669"/>
    <property type="project" value="UniProtKB-KW"/>
</dbReference>
<protein>
    <recommendedName>
        <fullName evidence="5">FAD-binding domain-containing protein</fullName>
    </recommendedName>
</protein>
<dbReference type="STRING" id="5364.A0A5C3MKW4"/>
<accession>A0A5C3MKW4</accession>
<dbReference type="Pfam" id="PF01494">
    <property type="entry name" value="FAD_binding_3"/>
    <property type="match status" value="1"/>
</dbReference>